<dbReference type="Gene3D" id="1.10.1240.20">
    <property type="entry name" value="Lytic transglycosylase, superhelical linker domain"/>
    <property type="match status" value="1"/>
</dbReference>
<dbReference type="Pfam" id="PF01464">
    <property type="entry name" value="SLT"/>
    <property type="match status" value="1"/>
</dbReference>
<evidence type="ECO:0000256" key="1">
    <source>
        <dbReference type="ARBA" id="ARBA00007734"/>
    </source>
</evidence>
<comment type="similarity">
    <text evidence="1">Belongs to the transglycosylase Slt family.</text>
</comment>
<feature type="domain" description="Lytic transglycosylase superhelical linker" evidence="5">
    <location>
        <begin position="404"/>
        <end position="470"/>
    </location>
</feature>
<dbReference type="PANTHER" id="PTHR37423:SF5">
    <property type="entry name" value="SOLUBLE LYTIC MUREIN TRANSGLYCOSYLASE"/>
    <property type="match status" value="1"/>
</dbReference>
<feature type="signal peptide" evidence="3">
    <location>
        <begin position="1"/>
        <end position="24"/>
    </location>
</feature>
<dbReference type="EMBL" id="SMFU01000007">
    <property type="protein sequence ID" value="TCK09475.1"/>
    <property type="molecule type" value="Genomic_DNA"/>
</dbReference>
<evidence type="ECO:0000259" key="4">
    <source>
        <dbReference type="Pfam" id="PF01464"/>
    </source>
</evidence>
<reference evidence="6 7" key="1">
    <citation type="submission" date="2019-03" db="EMBL/GenBank/DDBJ databases">
        <title>Genomic Encyclopedia of Archaeal and Bacterial Type Strains, Phase II (KMG-II): from individual species to whole genera.</title>
        <authorList>
            <person name="Goeker M."/>
        </authorList>
    </citation>
    <scope>NUCLEOTIDE SEQUENCE [LARGE SCALE GENOMIC DNA]</scope>
    <source>
        <strain evidence="6 7">DSM 27697</strain>
    </source>
</reference>
<comment type="caution">
    <text evidence="6">The sequence shown here is derived from an EMBL/GenBank/DDBJ whole genome shotgun (WGS) entry which is preliminary data.</text>
</comment>
<feature type="chain" id="PRO_5020537683" evidence="3">
    <location>
        <begin position="25"/>
        <end position="646"/>
    </location>
</feature>
<organism evidence="6 7">
    <name type="scientific">Marinobacterium mangrovicola</name>
    <dbReference type="NCBI Taxonomy" id="1476959"/>
    <lineage>
        <taxon>Bacteria</taxon>
        <taxon>Pseudomonadati</taxon>
        <taxon>Pseudomonadota</taxon>
        <taxon>Gammaproteobacteria</taxon>
        <taxon>Oceanospirillales</taxon>
        <taxon>Oceanospirillaceae</taxon>
        <taxon>Marinobacterium</taxon>
    </lineage>
</organism>
<dbReference type="InterPro" id="IPR008258">
    <property type="entry name" value="Transglycosylase_SLT_dom_1"/>
</dbReference>
<evidence type="ECO:0000313" key="6">
    <source>
        <dbReference type="EMBL" id="TCK09475.1"/>
    </source>
</evidence>
<dbReference type="Pfam" id="PF14718">
    <property type="entry name" value="SLT_L"/>
    <property type="match status" value="1"/>
</dbReference>
<dbReference type="InterPro" id="IPR037061">
    <property type="entry name" value="Lytic_TGlycoase_superhlx_L_sf"/>
</dbReference>
<dbReference type="RefSeq" id="WP_132289850.1">
    <property type="nucleotide sequence ID" value="NZ_SMFU01000007.1"/>
</dbReference>
<dbReference type="InterPro" id="IPR023346">
    <property type="entry name" value="Lysozyme-like_dom_sf"/>
</dbReference>
<dbReference type="InterPro" id="IPR012289">
    <property type="entry name" value="Lytic_TGlycosylase_superhlx_L"/>
</dbReference>
<accession>A0A4R1GQY6</accession>
<dbReference type="AlphaFoldDB" id="A0A4R1GQY6"/>
<gene>
    <name evidence="6" type="ORF">CLV83_1585</name>
</gene>
<evidence type="ECO:0000259" key="5">
    <source>
        <dbReference type="Pfam" id="PF14718"/>
    </source>
</evidence>
<dbReference type="SUPFAM" id="SSF48435">
    <property type="entry name" value="Bacterial muramidases"/>
    <property type="match status" value="1"/>
</dbReference>
<dbReference type="Gene3D" id="1.25.20.10">
    <property type="entry name" value="Bacterial muramidases"/>
    <property type="match status" value="1"/>
</dbReference>
<dbReference type="CDD" id="cd13401">
    <property type="entry name" value="Slt70-like"/>
    <property type="match status" value="1"/>
</dbReference>
<name>A0A4R1GQY6_9GAMM</name>
<dbReference type="PANTHER" id="PTHR37423">
    <property type="entry name" value="SOLUBLE LYTIC MUREIN TRANSGLYCOSYLASE-RELATED"/>
    <property type="match status" value="1"/>
</dbReference>
<evidence type="ECO:0000256" key="2">
    <source>
        <dbReference type="ARBA" id="ARBA00022729"/>
    </source>
</evidence>
<proteinExistence type="inferred from homology"/>
<dbReference type="OrthoDB" id="92254at2"/>
<evidence type="ECO:0000256" key="3">
    <source>
        <dbReference type="SAM" id="SignalP"/>
    </source>
</evidence>
<keyword evidence="7" id="KW-1185">Reference proteome</keyword>
<dbReference type="GO" id="GO:0042597">
    <property type="term" value="C:periplasmic space"/>
    <property type="evidence" value="ECO:0007669"/>
    <property type="project" value="InterPro"/>
</dbReference>
<dbReference type="InterPro" id="IPR008939">
    <property type="entry name" value="Lytic_TGlycosylase_superhlx_U"/>
</dbReference>
<dbReference type="GO" id="GO:0004553">
    <property type="term" value="F:hydrolase activity, hydrolyzing O-glycosyl compounds"/>
    <property type="evidence" value="ECO:0007669"/>
    <property type="project" value="InterPro"/>
</dbReference>
<evidence type="ECO:0000313" key="7">
    <source>
        <dbReference type="Proteomes" id="UP000294546"/>
    </source>
</evidence>
<dbReference type="Gene3D" id="1.10.530.10">
    <property type="match status" value="1"/>
</dbReference>
<keyword evidence="2 3" id="KW-0732">Signal</keyword>
<protein>
    <submittedName>
        <fullName evidence="6">Soluble lytic murein transglycosylase</fullName>
    </submittedName>
</protein>
<sequence length="646" mass="73321">MKRQKLLPVISTLLLLTPLSTQVAALTQQQELYRDTLKAARSSDNPQVVTGLKQLGDYPLKPYILYTQLRAKLDQLDAQDALNFSSRHPDIPLEGRLRWALASSLGERGDWQGFSQLYETLDRPSTTQECYAGRAALAANQLNEAFTIAGRLWVEGKSQPNACDPLFERWMQAGKLTDAHALKRVLAALEAGNPSLAKYAAKQAKSPATKEQIAFAQSLYENPLQLLGNPAILTKANPEHRRLLMLAVNRLRRSDLDAAIDLWVRDRDRLAVPLEEQYAITDRIGTYKAKRFQQDSAQTLAKLDPNFSRDDLTGWRARLAMIEQDWKGVETLIGKLSAEERQTERWQYWLSVAQRKQGQTVNEQLKQLSKDRTFYGFLAAELSDSPFSMNHEPAALNEATLTRLANLPAFQRMHELFELGELYDARSEWNQITQTLTPAEQHLASHLVNSWGWYTQGIRGAIQSEQWNDLEIRFPDPFRSLFDTAAERNGITKTWATAIARQESAFWIQARSHAGARGLMQLMPATARDTAKKHQLPLNGLGSLYDPQTNIDLGSAYLGEMYRRFDSNRVFATAAYNAGPHRVNRWLRDRGELPLDIWIETIPFDETRNYVQNVLSFAVIYDTRAGRPAQLLSDSEQKLLAFYQAD</sequence>
<dbReference type="Proteomes" id="UP000294546">
    <property type="component" value="Unassembled WGS sequence"/>
</dbReference>
<dbReference type="SUPFAM" id="SSF53955">
    <property type="entry name" value="Lysozyme-like"/>
    <property type="match status" value="1"/>
</dbReference>
<feature type="domain" description="Transglycosylase SLT" evidence="4">
    <location>
        <begin position="481"/>
        <end position="593"/>
    </location>
</feature>